<keyword evidence="6" id="KW-1185">Reference proteome</keyword>
<feature type="region of interest" description="Disordered" evidence="2">
    <location>
        <begin position="203"/>
        <end position="246"/>
    </location>
</feature>
<protein>
    <submittedName>
        <fullName evidence="5">Uncharacterized protein</fullName>
    </submittedName>
</protein>
<dbReference type="GO" id="GO:0003676">
    <property type="term" value="F:nucleic acid binding"/>
    <property type="evidence" value="ECO:0007669"/>
    <property type="project" value="InterPro"/>
</dbReference>
<accession>A0A803P6H4</accession>
<dbReference type="GO" id="GO:0006508">
    <property type="term" value="P:proteolysis"/>
    <property type="evidence" value="ECO:0007669"/>
    <property type="project" value="UniProtKB-KW"/>
</dbReference>
<feature type="domain" description="Retrovirus-related Pol polyprotein from transposon TNT 1-94-like beta-barrel" evidence="3">
    <location>
        <begin position="2"/>
        <end position="46"/>
    </location>
</feature>
<dbReference type="AlphaFoldDB" id="A0A803P6H4"/>
<dbReference type="Pfam" id="PF25597">
    <property type="entry name" value="SH3_retrovirus"/>
    <property type="match status" value="1"/>
</dbReference>
<dbReference type="EnsemblPlants" id="evm.model.03.1742">
    <property type="protein sequence ID" value="cds.evm.model.03.1742"/>
    <property type="gene ID" value="evm.TU.03.1742"/>
</dbReference>
<dbReference type="Gene3D" id="3.30.420.10">
    <property type="entry name" value="Ribonuclease H-like superfamily/Ribonuclease H"/>
    <property type="match status" value="1"/>
</dbReference>
<dbReference type="SUPFAM" id="SSF53098">
    <property type="entry name" value="Ribonuclease H-like"/>
    <property type="match status" value="1"/>
</dbReference>
<reference evidence="5" key="2">
    <citation type="submission" date="2021-03" db="UniProtKB">
        <authorList>
            <consortium name="EnsemblPlants"/>
        </authorList>
    </citation>
    <scope>IDENTIFICATION</scope>
</reference>
<keyword evidence="1" id="KW-0378">Hydrolase</keyword>
<dbReference type="PANTHER" id="PTHR42648:SF18">
    <property type="entry name" value="RETROTRANSPOSON, UNCLASSIFIED-LIKE PROTEIN"/>
    <property type="match status" value="1"/>
</dbReference>
<evidence type="ECO:0000313" key="5">
    <source>
        <dbReference type="EnsemblPlants" id="cds.evm.model.03.1742"/>
    </source>
</evidence>
<organism evidence="5 6">
    <name type="scientific">Cannabis sativa</name>
    <name type="common">Hemp</name>
    <name type="synonym">Marijuana</name>
    <dbReference type="NCBI Taxonomy" id="3483"/>
    <lineage>
        <taxon>Eukaryota</taxon>
        <taxon>Viridiplantae</taxon>
        <taxon>Streptophyta</taxon>
        <taxon>Embryophyta</taxon>
        <taxon>Tracheophyta</taxon>
        <taxon>Spermatophyta</taxon>
        <taxon>Magnoliopsida</taxon>
        <taxon>eudicotyledons</taxon>
        <taxon>Gunneridae</taxon>
        <taxon>Pentapetalae</taxon>
        <taxon>rosids</taxon>
        <taxon>fabids</taxon>
        <taxon>Rosales</taxon>
        <taxon>Cannabaceae</taxon>
        <taxon>Cannabis</taxon>
    </lineage>
</organism>
<dbReference type="Gramene" id="evm.model.03.1742">
    <property type="protein sequence ID" value="cds.evm.model.03.1742"/>
    <property type="gene ID" value="evm.TU.03.1742"/>
</dbReference>
<dbReference type="OMA" id="TITHFAL"/>
<proteinExistence type="predicted"/>
<evidence type="ECO:0000256" key="2">
    <source>
        <dbReference type="SAM" id="MobiDB-lite"/>
    </source>
</evidence>
<dbReference type="Pfam" id="PF22936">
    <property type="entry name" value="Pol_BBD"/>
    <property type="match status" value="1"/>
</dbReference>
<name>A0A803P6H4_CANSA</name>
<evidence type="ECO:0000313" key="6">
    <source>
        <dbReference type="Proteomes" id="UP000596661"/>
    </source>
</evidence>
<evidence type="ECO:0000259" key="4">
    <source>
        <dbReference type="Pfam" id="PF25597"/>
    </source>
</evidence>
<dbReference type="InterPro" id="IPR036397">
    <property type="entry name" value="RNaseH_sf"/>
</dbReference>
<feature type="domain" description="Retroviral polymerase SH3-like" evidence="4">
    <location>
        <begin position="128"/>
        <end position="190"/>
    </location>
</feature>
<reference evidence="5" key="1">
    <citation type="submission" date="2018-11" db="EMBL/GenBank/DDBJ databases">
        <authorList>
            <person name="Grassa J C."/>
        </authorList>
    </citation>
    <scope>NUCLEOTIDE SEQUENCE [LARGE SCALE GENOMIC DNA]</scope>
</reference>
<feature type="compositionally biased region" description="Polar residues" evidence="2">
    <location>
        <begin position="218"/>
        <end position="229"/>
    </location>
</feature>
<dbReference type="InterPro" id="IPR012337">
    <property type="entry name" value="RNaseH-like_sf"/>
</dbReference>
<keyword evidence="1" id="KW-0645">Protease</keyword>
<dbReference type="EMBL" id="UZAU01000331">
    <property type="status" value="NOT_ANNOTATED_CDS"/>
    <property type="molecule type" value="Genomic_DNA"/>
</dbReference>
<dbReference type="GO" id="GO:0008233">
    <property type="term" value="F:peptidase activity"/>
    <property type="evidence" value="ECO:0007669"/>
    <property type="project" value="UniProtKB-KW"/>
</dbReference>
<evidence type="ECO:0000256" key="1">
    <source>
        <dbReference type="ARBA" id="ARBA00022670"/>
    </source>
</evidence>
<evidence type="ECO:0000259" key="3">
    <source>
        <dbReference type="Pfam" id="PF22936"/>
    </source>
</evidence>
<dbReference type="Proteomes" id="UP000596661">
    <property type="component" value="Chromosome 3"/>
</dbReference>
<dbReference type="InterPro" id="IPR054722">
    <property type="entry name" value="PolX-like_BBD"/>
</dbReference>
<sequence>MWYLDTGCSNHMCRDKKAFSEMDESFRTTVKFGNNSKIFVMEKGREAAHSNIHGPKNGVCERKNCAIINMVRSLLLRSGLPKDFWPEAVNWNIHILNKSPTFAVKNMTLEEAWSGRRPAVDHFRIIGSVAYAHIPDEKGKKLDDKEKKCIFLGVSDQSIAYKLYNPNTKKIIISRNVIFDEERIWAWNENIVQQQILANFDGDEEKRQQRQPVEIVPQPTTTITQSSHANEAPTEQRPQRERKKPAWMMDYEVSNFDDSEEDPLTHFCLFSYCDPVAYEKAAKESK</sequence>
<dbReference type="PANTHER" id="PTHR42648">
    <property type="entry name" value="TRANSPOSASE, PUTATIVE-RELATED"/>
    <property type="match status" value="1"/>
</dbReference>
<dbReference type="InterPro" id="IPR057670">
    <property type="entry name" value="SH3_retrovirus"/>
</dbReference>
<dbReference type="InterPro" id="IPR039537">
    <property type="entry name" value="Retrotran_Ty1/copia-like"/>
</dbReference>